<dbReference type="Pfam" id="PF00224">
    <property type="entry name" value="PK"/>
    <property type="match status" value="2"/>
</dbReference>
<sequence length="549" mass="60076">MEINNHHEGGFEMEKKPKTKIVCTLGPASRSVPMIEKLLRAGMNVARFNFSHGSHAYHQETLDNLRAAMLNTGILCAVMLDTKGPEIRTGFLKDGKIQLKQGQEITITTDYSIKGDETLISMSYKKLAEDVKPGMVILCADGTISFTVLSCDKQKGLVHCRCENSAVLGERKNVNLPGVVVDLPTLTEKDKEDILEWGVPNQIDMIALSFVRKGSDLVEVRKLLGKHAKNILLMSKVCLNNFRYDFYSVYILLAESFEEANHIIVGSNGCFLPFKILWQVENQEGVANFDDILTNSDAFMVARGDLGMEIPIEKIFLAQKVMIYKCNIQGKPVVTATQMLESMIKSPRPTRAEATDVANAVLDGTDCVMLSGETAAGAYPELAVQTMAKICVEAESTLDYGDVFKRIMEHSPVPMSPLESLASSAVRTANSAKASLILVLTRGGSTAKLVAKYRPGMPILSMVVPEIQTDSFDWSCSDEAPARHSLVYRGLIPVLYAGSARASHEETTEEALEFAIQHAKAKGLCKNGDSIVALHRIGTASVIKILTAK</sequence>
<dbReference type="InterPro" id="IPR015813">
    <property type="entry name" value="Pyrv/PenolPyrv_kinase-like_dom"/>
</dbReference>
<dbReference type="AlphaFoldDB" id="A0A9D4AH35"/>
<evidence type="ECO:0000256" key="2">
    <source>
        <dbReference type="ARBA" id="ARBA00004997"/>
    </source>
</evidence>
<dbReference type="InterPro" id="IPR040442">
    <property type="entry name" value="Pyrv_kinase-like_dom_sf"/>
</dbReference>
<keyword evidence="14" id="KW-0670">Pyruvate</keyword>
<comment type="cofactor">
    <cofactor evidence="1">
        <name>K(+)</name>
        <dbReference type="ChEBI" id="CHEBI:29103"/>
    </cofactor>
</comment>
<evidence type="ECO:0000256" key="7">
    <source>
        <dbReference type="ARBA" id="ARBA00022723"/>
    </source>
</evidence>
<dbReference type="PANTHER" id="PTHR11817">
    <property type="entry name" value="PYRUVATE KINASE"/>
    <property type="match status" value="1"/>
</dbReference>
<dbReference type="SUPFAM" id="SSF51621">
    <property type="entry name" value="Phosphoenolpyruvate/pyruvate domain"/>
    <property type="match status" value="1"/>
</dbReference>
<proteinExistence type="inferred from homology"/>
<name>A0A9D4AH35_9ROSI</name>
<evidence type="ECO:0000256" key="3">
    <source>
        <dbReference type="ARBA" id="ARBA00008663"/>
    </source>
</evidence>
<evidence type="ECO:0000256" key="13">
    <source>
        <dbReference type="ARBA" id="ARBA00023152"/>
    </source>
</evidence>
<evidence type="ECO:0000256" key="8">
    <source>
        <dbReference type="ARBA" id="ARBA00022741"/>
    </source>
</evidence>
<keyword evidence="6 16" id="KW-0808">Transferase</keyword>
<evidence type="ECO:0000313" key="19">
    <source>
        <dbReference type="EMBL" id="KAH1115486.1"/>
    </source>
</evidence>
<dbReference type="FunFam" id="3.40.1380.20:FF:000005">
    <property type="entry name" value="Pyruvate kinase"/>
    <property type="match status" value="1"/>
</dbReference>
<evidence type="ECO:0000256" key="4">
    <source>
        <dbReference type="ARBA" id="ARBA00011881"/>
    </source>
</evidence>
<evidence type="ECO:0000256" key="9">
    <source>
        <dbReference type="ARBA" id="ARBA00022777"/>
    </source>
</evidence>
<dbReference type="SUPFAM" id="SSF52935">
    <property type="entry name" value="PK C-terminal domain-like"/>
    <property type="match status" value="1"/>
</dbReference>
<dbReference type="GO" id="GO:0030955">
    <property type="term" value="F:potassium ion binding"/>
    <property type="evidence" value="ECO:0007669"/>
    <property type="project" value="InterPro"/>
</dbReference>
<dbReference type="GO" id="GO:0004743">
    <property type="term" value="F:pyruvate kinase activity"/>
    <property type="evidence" value="ECO:0007669"/>
    <property type="project" value="UniProtKB-EC"/>
</dbReference>
<dbReference type="Gene3D" id="3.40.1380.20">
    <property type="entry name" value="Pyruvate kinase, C-terminal domain"/>
    <property type="match status" value="1"/>
</dbReference>
<keyword evidence="7" id="KW-0479">Metal-binding</keyword>
<dbReference type="InterPro" id="IPR015793">
    <property type="entry name" value="Pyrv_Knase_brl"/>
</dbReference>
<dbReference type="Proteomes" id="UP000828251">
    <property type="component" value="Unassembled WGS sequence"/>
</dbReference>
<gene>
    <name evidence="19" type="ORF">J1N35_008864</name>
</gene>
<dbReference type="EC" id="2.7.1.40" evidence="5 16"/>
<evidence type="ECO:0000256" key="14">
    <source>
        <dbReference type="ARBA" id="ARBA00023317"/>
    </source>
</evidence>
<feature type="domain" description="Pyruvate kinase barrel" evidence="17">
    <location>
        <begin position="18"/>
        <end position="237"/>
    </location>
</feature>
<feature type="domain" description="Pyruvate kinase C-terminal" evidence="18">
    <location>
        <begin position="419"/>
        <end position="542"/>
    </location>
</feature>
<dbReference type="GO" id="GO:0000287">
    <property type="term" value="F:magnesium ion binding"/>
    <property type="evidence" value="ECO:0007669"/>
    <property type="project" value="InterPro"/>
</dbReference>
<evidence type="ECO:0000256" key="11">
    <source>
        <dbReference type="ARBA" id="ARBA00022842"/>
    </source>
</evidence>
<dbReference type="InterPro" id="IPR036918">
    <property type="entry name" value="Pyrv_Knase_C_sf"/>
</dbReference>
<reference evidence="19 20" key="1">
    <citation type="journal article" date="2021" name="Plant Biotechnol. J.">
        <title>Multi-omics assisted identification of the key and species-specific regulatory components of drought-tolerant mechanisms in Gossypium stocksii.</title>
        <authorList>
            <person name="Yu D."/>
            <person name="Ke L."/>
            <person name="Zhang D."/>
            <person name="Wu Y."/>
            <person name="Sun Y."/>
            <person name="Mei J."/>
            <person name="Sun J."/>
            <person name="Sun Y."/>
        </authorList>
    </citation>
    <scope>NUCLEOTIDE SEQUENCE [LARGE SCALE GENOMIC DNA]</scope>
    <source>
        <strain evidence="20">cv. E1</strain>
        <tissue evidence="19">Leaf</tissue>
    </source>
</reference>
<evidence type="ECO:0000256" key="16">
    <source>
        <dbReference type="RuleBase" id="RU000504"/>
    </source>
</evidence>
<evidence type="ECO:0000256" key="15">
    <source>
        <dbReference type="ARBA" id="ARBA00048152"/>
    </source>
</evidence>
<comment type="subunit">
    <text evidence="4">Homotetramer.</text>
</comment>
<dbReference type="SUPFAM" id="SSF50800">
    <property type="entry name" value="PK beta-barrel domain-like"/>
    <property type="match status" value="1"/>
</dbReference>
<organism evidence="19 20">
    <name type="scientific">Gossypium stocksii</name>
    <dbReference type="NCBI Taxonomy" id="47602"/>
    <lineage>
        <taxon>Eukaryota</taxon>
        <taxon>Viridiplantae</taxon>
        <taxon>Streptophyta</taxon>
        <taxon>Embryophyta</taxon>
        <taxon>Tracheophyta</taxon>
        <taxon>Spermatophyta</taxon>
        <taxon>Magnoliopsida</taxon>
        <taxon>eudicotyledons</taxon>
        <taxon>Gunneridae</taxon>
        <taxon>Pentapetalae</taxon>
        <taxon>rosids</taxon>
        <taxon>malvids</taxon>
        <taxon>Malvales</taxon>
        <taxon>Malvaceae</taxon>
        <taxon>Malvoideae</taxon>
        <taxon>Gossypium</taxon>
    </lineage>
</organism>
<dbReference type="InterPro" id="IPR001697">
    <property type="entry name" value="Pyr_Knase"/>
</dbReference>
<keyword evidence="8" id="KW-0547">Nucleotide-binding</keyword>
<comment type="catalytic activity">
    <reaction evidence="15 16">
        <text>pyruvate + ATP = phosphoenolpyruvate + ADP + H(+)</text>
        <dbReference type="Rhea" id="RHEA:18157"/>
        <dbReference type="ChEBI" id="CHEBI:15361"/>
        <dbReference type="ChEBI" id="CHEBI:15378"/>
        <dbReference type="ChEBI" id="CHEBI:30616"/>
        <dbReference type="ChEBI" id="CHEBI:58702"/>
        <dbReference type="ChEBI" id="CHEBI:456216"/>
        <dbReference type="EC" id="2.7.1.40"/>
    </reaction>
</comment>
<keyword evidence="20" id="KW-1185">Reference proteome</keyword>
<dbReference type="GO" id="GO:0005524">
    <property type="term" value="F:ATP binding"/>
    <property type="evidence" value="ECO:0007669"/>
    <property type="project" value="UniProtKB-KW"/>
</dbReference>
<keyword evidence="11 16" id="KW-0460">Magnesium</keyword>
<keyword evidence="12" id="KW-0630">Potassium</keyword>
<evidence type="ECO:0000256" key="12">
    <source>
        <dbReference type="ARBA" id="ARBA00022958"/>
    </source>
</evidence>
<evidence type="ECO:0000259" key="17">
    <source>
        <dbReference type="Pfam" id="PF00224"/>
    </source>
</evidence>
<dbReference type="GO" id="GO:0016301">
    <property type="term" value="F:kinase activity"/>
    <property type="evidence" value="ECO:0007669"/>
    <property type="project" value="UniProtKB-KW"/>
</dbReference>
<evidence type="ECO:0000256" key="1">
    <source>
        <dbReference type="ARBA" id="ARBA00001958"/>
    </source>
</evidence>
<dbReference type="OrthoDB" id="108365at2759"/>
<protein>
    <recommendedName>
        <fullName evidence="5 16">Pyruvate kinase</fullName>
        <ecNumber evidence="5 16">2.7.1.40</ecNumber>
    </recommendedName>
</protein>
<dbReference type="InterPro" id="IPR015795">
    <property type="entry name" value="Pyrv_Knase_C"/>
</dbReference>
<dbReference type="CDD" id="cd00288">
    <property type="entry name" value="Pyruvate_Kinase"/>
    <property type="match status" value="1"/>
</dbReference>
<dbReference type="InterPro" id="IPR011037">
    <property type="entry name" value="Pyrv_Knase-like_insert_dom_sf"/>
</dbReference>
<evidence type="ECO:0000313" key="20">
    <source>
        <dbReference type="Proteomes" id="UP000828251"/>
    </source>
</evidence>
<evidence type="ECO:0000256" key="10">
    <source>
        <dbReference type="ARBA" id="ARBA00022840"/>
    </source>
</evidence>
<evidence type="ECO:0000256" key="5">
    <source>
        <dbReference type="ARBA" id="ARBA00012142"/>
    </source>
</evidence>
<keyword evidence="10" id="KW-0067">ATP-binding</keyword>
<dbReference type="PRINTS" id="PR01050">
    <property type="entry name" value="PYRUVTKNASE"/>
</dbReference>
<dbReference type="Pfam" id="PF02887">
    <property type="entry name" value="PK_C"/>
    <property type="match status" value="1"/>
</dbReference>
<dbReference type="EMBL" id="JAIQCV010000003">
    <property type="protein sequence ID" value="KAH1115486.1"/>
    <property type="molecule type" value="Genomic_DNA"/>
</dbReference>
<evidence type="ECO:0000259" key="18">
    <source>
        <dbReference type="Pfam" id="PF02887"/>
    </source>
</evidence>
<keyword evidence="13 16" id="KW-0324">Glycolysis</keyword>
<evidence type="ECO:0000256" key="6">
    <source>
        <dbReference type="ARBA" id="ARBA00022679"/>
    </source>
</evidence>
<comment type="pathway">
    <text evidence="2 16">Carbohydrate degradation; glycolysis; pyruvate from D-glyceraldehyde 3-phosphate: step 5/5.</text>
</comment>
<accession>A0A9D4AH35</accession>
<comment type="caution">
    <text evidence="19">The sequence shown here is derived from an EMBL/GenBank/DDBJ whole genome shotgun (WGS) entry which is preliminary data.</text>
</comment>
<dbReference type="Gene3D" id="3.20.20.60">
    <property type="entry name" value="Phosphoenolpyruvate-binding domains"/>
    <property type="match status" value="2"/>
</dbReference>
<comment type="similarity">
    <text evidence="3 16">Belongs to the pyruvate kinase family.</text>
</comment>
<keyword evidence="9 16" id="KW-0418">Kinase</keyword>
<feature type="domain" description="Pyruvate kinase barrel" evidence="17">
    <location>
        <begin position="273"/>
        <end position="384"/>
    </location>
</feature>